<name>A0A1U9LH10_9PROT</name>
<dbReference type="AlphaFoldDB" id="A0A1U9LH10"/>
<dbReference type="EMBL" id="CP014687">
    <property type="protein sequence ID" value="AQT05560.1"/>
    <property type="molecule type" value="Genomic_DNA"/>
</dbReference>
<protein>
    <submittedName>
        <fullName evidence="1">Uncharacterized protein</fullName>
    </submittedName>
</protein>
<sequence>MPFRPREKRVVERAENLFSSCRQRIHGNVDAAFGATLKANAAVNQSEDGVVTTNTNVGARLHLRAALADDDVASDNLFATKFFNAKTASGAVAPVAG</sequence>
<reference evidence="1 2" key="1">
    <citation type="submission" date="2016-03" db="EMBL/GenBank/DDBJ databases">
        <title>Acetic acid bacteria sequencing.</title>
        <authorList>
            <person name="Brandt J."/>
            <person name="Jakob F."/>
            <person name="Vogel R.F."/>
        </authorList>
    </citation>
    <scope>NUCLEOTIDE SEQUENCE [LARGE SCALE GENOMIC DNA]</scope>
    <source>
        <strain evidence="1 2">TMW2.1084</strain>
    </source>
</reference>
<organism evidence="1 2">
    <name type="scientific">Acetobacter persici</name>
    <dbReference type="NCBI Taxonomy" id="1076596"/>
    <lineage>
        <taxon>Bacteria</taxon>
        <taxon>Pseudomonadati</taxon>
        <taxon>Pseudomonadota</taxon>
        <taxon>Alphaproteobacteria</taxon>
        <taxon>Acetobacterales</taxon>
        <taxon>Acetobacteraceae</taxon>
        <taxon>Acetobacter</taxon>
    </lineage>
</organism>
<gene>
    <name evidence="1" type="ORF">A0U91_12650</name>
</gene>
<dbReference type="STRING" id="1076596.A0U91_12650"/>
<evidence type="ECO:0000313" key="1">
    <source>
        <dbReference type="EMBL" id="AQT05560.1"/>
    </source>
</evidence>
<evidence type="ECO:0000313" key="2">
    <source>
        <dbReference type="Proteomes" id="UP000189055"/>
    </source>
</evidence>
<proteinExistence type="predicted"/>
<dbReference type="KEGG" id="aper:A0U91_12650"/>
<accession>A0A1U9LH10</accession>
<dbReference type="Proteomes" id="UP000189055">
    <property type="component" value="Chromosome"/>
</dbReference>